<gene>
    <name evidence="2" type="ORF">EKG36_01045</name>
</gene>
<evidence type="ECO:0000313" key="3">
    <source>
        <dbReference type="Proteomes" id="UP000267400"/>
    </source>
</evidence>
<evidence type="ECO:0008006" key="4">
    <source>
        <dbReference type="Google" id="ProtNLM"/>
    </source>
</evidence>
<sequence length="219" mass="24544">MAVLLPALRLVGWLALLSLGLPALAAPPPQAFSARYHLQVDGWPDADIRHRLSHDGGTWQSEMRTELPGAWGREWGRFRVAEDRVRALHYAAGYSLLGIQRGYSLDRRELGALPDRQSALVALARRAIGDACSRDCPLHYRDHRGREAVLRYRVLGRDALSLPLGRFERVRVALTEPGEAGKRLVLDLDARRPGLLLALEYHRDGQRRSRLTLTALAEP</sequence>
<keyword evidence="1" id="KW-0732">Signal</keyword>
<protein>
    <recommendedName>
        <fullName evidence="4">DUF3108 domain-containing protein</fullName>
    </recommendedName>
</protein>
<evidence type="ECO:0000256" key="1">
    <source>
        <dbReference type="SAM" id="SignalP"/>
    </source>
</evidence>
<feature type="signal peptide" evidence="1">
    <location>
        <begin position="1"/>
        <end position="25"/>
    </location>
</feature>
<dbReference type="Proteomes" id="UP000267400">
    <property type="component" value="Unassembled WGS sequence"/>
</dbReference>
<organism evidence="2 3">
    <name type="scientific">Halomonas nitroreducens</name>
    <dbReference type="NCBI Taxonomy" id="447425"/>
    <lineage>
        <taxon>Bacteria</taxon>
        <taxon>Pseudomonadati</taxon>
        <taxon>Pseudomonadota</taxon>
        <taxon>Gammaproteobacteria</taxon>
        <taxon>Oceanospirillales</taxon>
        <taxon>Halomonadaceae</taxon>
        <taxon>Halomonas</taxon>
    </lineage>
</organism>
<name>A0A3S0HWD5_9GAMM</name>
<reference evidence="2 3" key="1">
    <citation type="submission" date="2018-12" db="EMBL/GenBank/DDBJ databases">
        <authorList>
            <person name="Yu L."/>
        </authorList>
    </citation>
    <scope>NUCLEOTIDE SEQUENCE [LARGE SCALE GENOMIC DNA]</scope>
    <source>
        <strain evidence="2 3">11S</strain>
    </source>
</reference>
<proteinExistence type="predicted"/>
<dbReference type="EMBL" id="RXNS01000001">
    <property type="protein sequence ID" value="RTR07242.1"/>
    <property type="molecule type" value="Genomic_DNA"/>
</dbReference>
<evidence type="ECO:0000313" key="2">
    <source>
        <dbReference type="EMBL" id="RTR07242.1"/>
    </source>
</evidence>
<dbReference type="AlphaFoldDB" id="A0A3S0HWD5"/>
<comment type="caution">
    <text evidence="2">The sequence shown here is derived from an EMBL/GenBank/DDBJ whole genome shotgun (WGS) entry which is preliminary data.</text>
</comment>
<accession>A0A3S0HWD5</accession>
<dbReference type="OrthoDB" id="25491at2"/>
<keyword evidence="3" id="KW-1185">Reference proteome</keyword>
<feature type="chain" id="PRO_5018723540" description="DUF3108 domain-containing protein" evidence="1">
    <location>
        <begin position="26"/>
        <end position="219"/>
    </location>
</feature>